<evidence type="ECO:0000259" key="26">
    <source>
        <dbReference type="Pfam" id="PF13088"/>
    </source>
</evidence>
<evidence type="ECO:0000256" key="7">
    <source>
        <dbReference type="ARBA" id="ARBA00012733"/>
    </source>
</evidence>
<evidence type="ECO:0000256" key="24">
    <source>
        <dbReference type="ARBA" id="ARBA00041332"/>
    </source>
</evidence>
<dbReference type="Proteomes" id="UP000694620">
    <property type="component" value="Chromosome 1"/>
</dbReference>
<comment type="subunit">
    <text evidence="22">Interacts with cathepsin A (protective protein), beta-galactosidase and N-acetylgalactosamine-6-sulfate sulfatase in a multienzyme complex.</text>
</comment>
<evidence type="ECO:0000256" key="23">
    <source>
        <dbReference type="ARBA" id="ARBA00040509"/>
    </source>
</evidence>
<reference evidence="27" key="1">
    <citation type="submission" date="2021-06" db="EMBL/GenBank/DDBJ databases">
        <authorList>
            <consortium name="Wellcome Sanger Institute Data Sharing"/>
        </authorList>
    </citation>
    <scope>NUCLEOTIDE SEQUENCE [LARGE SCALE GENOMIC DNA]</scope>
</reference>
<evidence type="ECO:0000256" key="15">
    <source>
        <dbReference type="ARBA" id="ARBA00023136"/>
    </source>
</evidence>
<sequence length="400" mass="44490">MLVRCRLLQLTDGTFCSWTSVIRSICVVAVLLLQSAEADVQFQIKPLISEEQLLWVSGFEGAVNTYRIPLLSFTPKGSLVAFAEARKGSSSDGGAKFIAMRRSVDKGATWSPTSFIVDDGIVPDGLSLGSVVVDEETGSVFLFYTLCAHYYLCNVSSTFLIESRDDGLTWSKPRNISKEVGTKMFCPGPGYGIQKMLPPNKGRLIVCGHGTIEGDGVFCLLSDNHGQSWRYGASLKSIPYNQKKKANDFNPDECQPMELPDGSVIINARNQNFYHCNCRVIVRSDDGCETLPLENLTFDEELIDPAVAAGALIKNNVMFFSNPADLHKRINLTLRWSTNNGKTWVPEKLLIWPNPSGYSTMTTLSNDIDDKEHIFLLYEKGIKDYFESISFVKINLYGRI</sequence>
<evidence type="ECO:0000256" key="8">
    <source>
        <dbReference type="ARBA" id="ARBA00022475"/>
    </source>
</evidence>
<keyword evidence="13" id="KW-0442">Lipid degradation</keyword>
<comment type="subcellular location">
    <subcellularLocation>
        <location evidence="4">Cell membrane</location>
    </subcellularLocation>
    <subcellularLocation>
        <location evidence="5">Cytoplasmic vesicle</location>
    </subcellularLocation>
    <subcellularLocation>
        <location evidence="3">Lysosome lumen</location>
    </subcellularLocation>
    <subcellularLocation>
        <location evidence="2">Lysosome membrane</location>
        <topology evidence="2">Peripheral membrane protein</topology>
        <orientation evidence="2">Lumenal side</orientation>
    </subcellularLocation>
</comment>
<evidence type="ECO:0000256" key="25">
    <source>
        <dbReference type="ARBA" id="ARBA00041413"/>
    </source>
</evidence>
<evidence type="ECO:0000256" key="11">
    <source>
        <dbReference type="ARBA" id="ARBA00022737"/>
    </source>
</evidence>
<accession>A0A8C4X2H1</accession>
<dbReference type="GO" id="GO:0006689">
    <property type="term" value="P:ganglioside catabolic process"/>
    <property type="evidence" value="ECO:0007669"/>
    <property type="project" value="TreeGrafter"/>
</dbReference>
<dbReference type="GO" id="GO:0004308">
    <property type="term" value="F:exo-alpha-sialidase activity"/>
    <property type="evidence" value="ECO:0007669"/>
    <property type="project" value="UniProtKB-EC"/>
</dbReference>
<evidence type="ECO:0000256" key="10">
    <source>
        <dbReference type="ARBA" id="ARBA00022729"/>
    </source>
</evidence>
<keyword evidence="10" id="KW-0732">Signal</keyword>
<dbReference type="RefSeq" id="XP_028656274.1">
    <property type="nucleotide sequence ID" value="XM_028800441.2"/>
</dbReference>
<evidence type="ECO:0000256" key="17">
    <source>
        <dbReference type="ARBA" id="ARBA00023228"/>
    </source>
</evidence>
<keyword evidence="15" id="KW-0472">Membrane</keyword>
<keyword evidence="16" id="KW-0325">Glycoprotein</keyword>
<keyword evidence="20" id="KW-0968">Cytoplasmic vesicle</keyword>
<evidence type="ECO:0000256" key="18">
    <source>
        <dbReference type="ARBA" id="ARBA00023277"/>
    </source>
</evidence>
<keyword evidence="14" id="KW-0443">Lipid metabolism</keyword>
<evidence type="ECO:0000256" key="5">
    <source>
        <dbReference type="ARBA" id="ARBA00004541"/>
    </source>
</evidence>
<reference evidence="27" key="2">
    <citation type="submission" date="2025-08" db="UniProtKB">
        <authorList>
            <consortium name="Ensembl"/>
        </authorList>
    </citation>
    <scope>IDENTIFICATION</scope>
</reference>
<dbReference type="Ensembl" id="ENSECRT00000000630.1">
    <property type="protein sequence ID" value="ENSECRP00000000617.1"/>
    <property type="gene ID" value="ENSECRG00000000364.1"/>
</dbReference>
<keyword evidence="28" id="KW-1185">Reference proteome</keyword>
<name>A0A8C4X2H1_ERPCA</name>
<comment type="similarity">
    <text evidence="6">Belongs to the glycosyl hydrolase 33 family.</text>
</comment>
<dbReference type="CTD" id="4758"/>
<dbReference type="GO" id="GO:0031410">
    <property type="term" value="C:cytoplasmic vesicle"/>
    <property type="evidence" value="ECO:0007669"/>
    <property type="project" value="UniProtKB-SubCell"/>
</dbReference>
<dbReference type="GeneID" id="114650657"/>
<dbReference type="GO" id="GO:0005765">
    <property type="term" value="C:lysosomal membrane"/>
    <property type="evidence" value="ECO:0007669"/>
    <property type="project" value="UniProtKB-SubCell"/>
</dbReference>
<keyword evidence="18" id="KW-0119">Carbohydrate metabolism</keyword>
<dbReference type="GO" id="GO:0009313">
    <property type="term" value="P:oligosaccharide catabolic process"/>
    <property type="evidence" value="ECO:0007669"/>
    <property type="project" value="TreeGrafter"/>
</dbReference>
<dbReference type="EC" id="3.2.1.18" evidence="7"/>
<evidence type="ECO:0000256" key="3">
    <source>
        <dbReference type="ARBA" id="ARBA00004227"/>
    </source>
</evidence>
<dbReference type="InterPro" id="IPR026856">
    <property type="entry name" value="Sialidase_fam"/>
</dbReference>
<evidence type="ECO:0000256" key="2">
    <source>
        <dbReference type="ARBA" id="ARBA00004207"/>
    </source>
</evidence>
<evidence type="ECO:0000256" key="22">
    <source>
        <dbReference type="ARBA" id="ARBA00038519"/>
    </source>
</evidence>
<proteinExistence type="inferred from homology"/>
<evidence type="ECO:0000256" key="6">
    <source>
        <dbReference type="ARBA" id="ARBA00009348"/>
    </source>
</evidence>
<dbReference type="InterPro" id="IPR036278">
    <property type="entry name" value="Sialidase_sf"/>
</dbReference>
<dbReference type="GO" id="GO:0005886">
    <property type="term" value="C:plasma membrane"/>
    <property type="evidence" value="ECO:0007669"/>
    <property type="project" value="UniProtKB-SubCell"/>
</dbReference>
<dbReference type="CDD" id="cd15482">
    <property type="entry name" value="Sialidase_non-viral"/>
    <property type="match status" value="1"/>
</dbReference>
<evidence type="ECO:0000256" key="20">
    <source>
        <dbReference type="ARBA" id="ARBA00023329"/>
    </source>
</evidence>
<dbReference type="FunFam" id="2.120.10.10:FF:000003">
    <property type="entry name" value="Neuraminidase 1"/>
    <property type="match status" value="1"/>
</dbReference>
<reference evidence="27" key="3">
    <citation type="submission" date="2025-09" db="UniProtKB">
        <authorList>
            <consortium name="Ensembl"/>
        </authorList>
    </citation>
    <scope>IDENTIFICATION</scope>
</reference>
<keyword evidence="8" id="KW-1003">Cell membrane</keyword>
<evidence type="ECO:0000313" key="27">
    <source>
        <dbReference type="Ensembl" id="ENSECRP00000000617.1"/>
    </source>
</evidence>
<keyword evidence="19" id="KW-0326">Glycosidase</keyword>
<evidence type="ECO:0000256" key="1">
    <source>
        <dbReference type="ARBA" id="ARBA00000427"/>
    </source>
</evidence>
<comment type="catalytic activity">
    <reaction evidence="1">
        <text>Hydrolysis of alpha-(2-&gt;3)-, alpha-(2-&gt;6)-, alpha-(2-&gt;8)- glycosidic linkages of terminal sialic acid residues in oligosaccharides, glycoproteins, glycolipids, colominic acid and synthetic substrates.</text>
        <dbReference type="EC" id="3.2.1.18"/>
    </reaction>
</comment>
<protein>
    <recommendedName>
        <fullName evidence="23">Sialidase-1</fullName>
        <ecNumber evidence="7">3.2.1.18</ecNumber>
    </recommendedName>
    <alternativeName>
        <fullName evidence="25">Lysosomal sialidase</fullName>
    </alternativeName>
    <alternativeName>
        <fullName evidence="24">N-acetyl-alpha-neuraminidase 1</fullName>
    </alternativeName>
</protein>
<evidence type="ECO:0000256" key="16">
    <source>
        <dbReference type="ARBA" id="ARBA00023180"/>
    </source>
</evidence>
<organism evidence="27 28">
    <name type="scientific">Erpetoichthys calabaricus</name>
    <name type="common">Rope fish</name>
    <name type="synonym">Calamoichthys calabaricus</name>
    <dbReference type="NCBI Taxonomy" id="27687"/>
    <lineage>
        <taxon>Eukaryota</taxon>
        <taxon>Metazoa</taxon>
        <taxon>Chordata</taxon>
        <taxon>Craniata</taxon>
        <taxon>Vertebrata</taxon>
        <taxon>Euteleostomi</taxon>
        <taxon>Actinopterygii</taxon>
        <taxon>Polypteriformes</taxon>
        <taxon>Polypteridae</taxon>
        <taxon>Erpetoichthys</taxon>
    </lineage>
</organism>
<evidence type="ECO:0000256" key="4">
    <source>
        <dbReference type="ARBA" id="ARBA00004236"/>
    </source>
</evidence>
<dbReference type="SUPFAM" id="SSF50939">
    <property type="entry name" value="Sialidases"/>
    <property type="match status" value="1"/>
</dbReference>
<evidence type="ECO:0000256" key="21">
    <source>
        <dbReference type="ARBA" id="ARBA00037235"/>
    </source>
</evidence>
<dbReference type="OrthoDB" id="2739686at2759"/>
<keyword evidence="11" id="KW-0677">Repeat</keyword>
<evidence type="ECO:0000256" key="12">
    <source>
        <dbReference type="ARBA" id="ARBA00022801"/>
    </source>
</evidence>
<feature type="domain" description="Sialidase" evidence="26">
    <location>
        <begin position="77"/>
        <end position="366"/>
    </location>
</feature>
<dbReference type="InterPro" id="IPR011040">
    <property type="entry name" value="Sialidase"/>
</dbReference>
<dbReference type="AlphaFoldDB" id="A0A8C4X2H1"/>
<dbReference type="Gene3D" id="2.120.10.10">
    <property type="match status" value="1"/>
</dbReference>
<dbReference type="GO" id="GO:0043202">
    <property type="term" value="C:lysosomal lumen"/>
    <property type="evidence" value="ECO:0007669"/>
    <property type="project" value="UniProtKB-SubCell"/>
</dbReference>
<comment type="function">
    <text evidence="21">Catalyzes the removal of sialic acid (N-acetylneuraminic acid) moieties from glycoproteins and glycolipids. To be active, it is strictly dependent on its presence in the multienzyme complex. Appears to have a preference for alpha 2-3 and alpha 2-6 sialyl linkage.</text>
</comment>
<dbReference type="Pfam" id="PF13088">
    <property type="entry name" value="BNR_2"/>
    <property type="match status" value="1"/>
</dbReference>
<evidence type="ECO:0000256" key="19">
    <source>
        <dbReference type="ARBA" id="ARBA00023295"/>
    </source>
</evidence>
<keyword evidence="17" id="KW-0458">Lysosome</keyword>
<evidence type="ECO:0000256" key="14">
    <source>
        <dbReference type="ARBA" id="ARBA00023098"/>
    </source>
</evidence>
<evidence type="ECO:0000313" key="28">
    <source>
        <dbReference type="Proteomes" id="UP000694620"/>
    </source>
</evidence>
<evidence type="ECO:0000256" key="13">
    <source>
        <dbReference type="ARBA" id="ARBA00022963"/>
    </source>
</evidence>
<dbReference type="PANTHER" id="PTHR10628:SF25">
    <property type="entry name" value="SIALIDASE-1"/>
    <property type="match status" value="1"/>
</dbReference>
<evidence type="ECO:0000256" key="9">
    <source>
        <dbReference type="ARBA" id="ARBA00022553"/>
    </source>
</evidence>
<dbReference type="PANTHER" id="PTHR10628">
    <property type="entry name" value="SIALIDASE"/>
    <property type="match status" value="1"/>
</dbReference>
<dbReference type="GeneTree" id="ENSGT00950000182944"/>
<gene>
    <name evidence="27" type="primary">NEU1</name>
    <name evidence="27" type="synonym">neu1</name>
</gene>
<keyword evidence="12" id="KW-0378">Hydrolase</keyword>
<keyword evidence="9" id="KW-0597">Phosphoprotein</keyword>